<feature type="domain" description="YutG/PgpA" evidence="2">
    <location>
        <begin position="7"/>
        <end position="154"/>
    </location>
</feature>
<feature type="transmembrane region" description="Helical" evidence="1">
    <location>
        <begin position="43"/>
        <end position="62"/>
    </location>
</feature>
<protein>
    <submittedName>
        <fullName evidence="3">Phosphatidylglycerophosphatase A (EC)</fullName>
        <ecNumber evidence="3">3.1.3.27</ecNumber>
    </submittedName>
</protein>
<feature type="transmembrane region" description="Helical" evidence="1">
    <location>
        <begin position="74"/>
        <end position="93"/>
    </location>
</feature>
<dbReference type="AlphaFoldDB" id="A0A6S6SW54"/>
<dbReference type="Pfam" id="PF04608">
    <property type="entry name" value="PgpA"/>
    <property type="match status" value="1"/>
</dbReference>
<dbReference type="PIRSF" id="PIRSF006162">
    <property type="entry name" value="PgpA"/>
    <property type="match status" value="1"/>
</dbReference>
<accession>A0A6S6SW54</accession>
<dbReference type="InterPro" id="IPR036681">
    <property type="entry name" value="PgpA-like_sf"/>
</dbReference>
<sequence>MNLNRLFITFFGTGLAPKAPGTVGSFAALVVGVALLQVIPMQTLFMLTFAITIIGIFEINKYEKATGSHDDKSIVIDEVAGMWIALMFAIATAETLTYAYAYEIAIVGSFAAFRLFDIWKPSIIGVIDRKIKGGLGVMGDDIIAGIAGGLLTIVLLLGLDKILFLI</sequence>
<dbReference type="SUPFAM" id="SSF101307">
    <property type="entry name" value="YutG-like"/>
    <property type="match status" value="1"/>
</dbReference>
<keyword evidence="1" id="KW-0812">Transmembrane</keyword>
<dbReference type="GO" id="GO:0006655">
    <property type="term" value="P:phosphatidylglycerol biosynthetic process"/>
    <property type="evidence" value="ECO:0007669"/>
    <property type="project" value="UniProtKB-UniPathway"/>
</dbReference>
<dbReference type="EC" id="3.1.3.27" evidence="3"/>
<dbReference type="GO" id="GO:0008962">
    <property type="term" value="F:phosphatidylglycerophosphatase activity"/>
    <property type="evidence" value="ECO:0007669"/>
    <property type="project" value="UniProtKB-EC"/>
</dbReference>
<dbReference type="PANTHER" id="PTHR36305:SF1">
    <property type="entry name" value="PHOSPHATIDYLGLYCEROPHOSPHATASE A"/>
    <property type="match status" value="1"/>
</dbReference>
<evidence type="ECO:0000259" key="2">
    <source>
        <dbReference type="Pfam" id="PF04608"/>
    </source>
</evidence>
<proteinExistence type="predicted"/>
<dbReference type="CDD" id="cd06971">
    <property type="entry name" value="PgpA"/>
    <property type="match status" value="1"/>
</dbReference>
<keyword evidence="3" id="KW-0378">Hydrolase</keyword>
<gene>
    <name evidence="3" type="ORF">HELGO_WM34348</name>
</gene>
<keyword evidence="1" id="KW-0472">Membrane</keyword>
<dbReference type="InterPro" id="IPR007686">
    <property type="entry name" value="YutG/PgpA"/>
</dbReference>
<feature type="transmembrane region" description="Helical" evidence="1">
    <location>
        <begin position="137"/>
        <end position="159"/>
    </location>
</feature>
<name>A0A6S6SW54_9BACT</name>
<dbReference type="InterPro" id="IPR026037">
    <property type="entry name" value="PgpA"/>
</dbReference>
<evidence type="ECO:0000256" key="1">
    <source>
        <dbReference type="SAM" id="Phobius"/>
    </source>
</evidence>
<dbReference type="EMBL" id="CACVAZ010000040">
    <property type="protein sequence ID" value="CAA6807525.1"/>
    <property type="molecule type" value="Genomic_DNA"/>
</dbReference>
<dbReference type="PANTHER" id="PTHR36305">
    <property type="entry name" value="PHOSPHATIDYLGLYCEROPHOSPHATASE A"/>
    <property type="match status" value="1"/>
</dbReference>
<organism evidence="3">
    <name type="scientific">uncultured Sulfurovum sp</name>
    <dbReference type="NCBI Taxonomy" id="269237"/>
    <lineage>
        <taxon>Bacteria</taxon>
        <taxon>Pseudomonadati</taxon>
        <taxon>Campylobacterota</taxon>
        <taxon>Epsilonproteobacteria</taxon>
        <taxon>Campylobacterales</taxon>
        <taxon>Sulfurovaceae</taxon>
        <taxon>Sulfurovum</taxon>
        <taxon>environmental samples</taxon>
    </lineage>
</organism>
<evidence type="ECO:0000313" key="3">
    <source>
        <dbReference type="EMBL" id="CAA6807525.1"/>
    </source>
</evidence>
<reference evidence="3" key="1">
    <citation type="submission" date="2020-01" db="EMBL/GenBank/DDBJ databases">
        <authorList>
            <person name="Meier V. D."/>
            <person name="Meier V D."/>
        </authorList>
    </citation>
    <scope>NUCLEOTIDE SEQUENCE</scope>
    <source>
        <strain evidence="3">HLG_WM_MAG_02</strain>
    </source>
</reference>
<keyword evidence="1" id="KW-1133">Transmembrane helix</keyword>
<dbReference type="UniPathway" id="UPA00084">
    <property type="reaction ID" value="UER00504"/>
</dbReference>